<feature type="region of interest" description="Disordered" evidence="12">
    <location>
        <begin position="426"/>
        <end position="447"/>
    </location>
</feature>
<evidence type="ECO:0000256" key="6">
    <source>
        <dbReference type="ARBA" id="ARBA00022989"/>
    </source>
</evidence>
<evidence type="ECO:0000256" key="9">
    <source>
        <dbReference type="ARBA" id="ARBA00023136"/>
    </source>
</evidence>
<keyword evidence="6 11" id="KW-1133">Transmembrane helix</keyword>
<name>A0ABX8GIL2_9CELL</name>
<evidence type="ECO:0000256" key="12">
    <source>
        <dbReference type="SAM" id="MobiDB-lite"/>
    </source>
</evidence>
<dbReference type="PANTHER" id="PTHR30341:SF0">
    <property type="entry name" value="NA(+)_H(+) ANTIPORTER NHAA"/>
    <property type="match status" value="1"/>
</dbReference>
<keyword evidence="8 11" id="KW-0406">Ion transport</keyword>
<evidence type="ECO:0000256" key="7">
    <source>
        <dbReference type="ARBA" id="ARBA00023053"/>
    </source>
</evidence>
<sequence length="447" mass="44766">MPTSPSGSPQRPTRTLFSALSKGSERNLADTLRDERTGGLLLLAGAVAALLWANLAPDSYRAVSGTVVGPAALHLDLDLAHWAADGLLAIFFFVVGLELKREIVVGELRHVATAALPAAAAVGGMAVPAAIYLAVNTAMPGGAPQGWAVPTATDIAFAVGVLAVVGRGVPVALRAFLLTLAVVDDLLAIIIIAVGFTDTVTVGLLVGSLACVAVFALALRRGVRTPFLLVPLALASWALLHASGVHATIAGVLLGFAVPALPGSASPGAPATDENADHSLAERYEHLWRPLSAGFAVPVFALFAAGVTVDLTSIGATFADPVALGVVLGLVLGKPLGITLATVLVARFTRARLAPGLGWWDVVGVGLLGGIGFTVSLLVASLAFGAGSVNDEHAVVGVLAASLLAALVGGAVLSWRGRVHAARAAAASEGSPGTDGPTAGHDPGATG</sequence>
<evidence type="ECO:0000256" key="5">
    <source>
        <dbReference type="ARBA" id="ARBA00022692"/>
    </source>
</evidence>
<feature type="transmembrane region" description="Helical" evidence="11">
    <location>
        <begin position="111"/>
        <end position="135"/>
    </location>
</feature>
<proteinExistence type="inferred from homology"/>
<evidence type="ECO:0000256" key="8">
    <source>
        <dbReference type="ARBA" id="ARBA00023065"/>
    </source>
</evidence>
<feature type="transmembrane region" description="Helical" evidence="11">
    <location>
        <begin position="147"/>
        <end position="165"/>
    </location>
</feature>
<dbReference type="Pfam" id="PF06965">
    <property type="entry name" value="Na_H_antiport_1"/>
    <property type="match status" value="1"/>
</dbReference>
<feature type="transmembrane region" description="Helical" evidence="11">
    <location>
        <begin position="358"/>
        <end position="382"/>
    </location>
</feature>
<reference evidence="13 14" key="1">
    <citation type="submission" date="2021-05" db="EMBL/GenBank/DDBJ databases">
        <title>Novel species in genus Cellulomonas.</title>
        <authorList>
            <person name="Zhang G."/>
        </authorList>
    </citation>
    <scope>NUCLEOTIDE SEQUENCE [LARGE SCALE GENOMIC DNA]</scope>
    <source>
        <strain evidence="14">zg-ZUI157</strain>
    </source>
</reference>
<dbReference type="InterPro" id="IPR004670">
    <property type="entry name" value="NhaA"/>
</dbReference>
<organism evidence="13 14">
    <name type="scientific">Cellulomonas dongxiuzhuiae</name>
    <dbReference type="NCBI Taxonomy" id="2819979"/>
    <lineage>
        <taxon>Bacteria</taxon>
        <taxon>Bacillati</taxon>
        <taxon>Actinomycetota</taxon>
        <taxon>Actinomycetes</taxon>
        <taxon>Micrococcales</taxon>
        <taxon>Cellulomonadaceae</taxon>
        <taxon>Cellulomonas</taxon>
    </lineage>
</organism>
<comment type="subcellular location">
    <subcellularLocation>
        <location evidence="1">Cell inner membrane</location>
        <topology evidence="1">Multi-pass membrane protein</topology>
    </subcellularLocation>
    <subcellularLocation>
        <location evidence="11">Cell membrane</location>
        <topology evidence="11">Multi-pass membrane protein</topology>
    </subcellularLocation>
</comment>
<evidence type="ECO:0000256" key="11">
    <source>
        <dbReference type="HAMAP-Rule" id="MF_01844"/>
    </source>
</evidence>
<keyword evidence="2 11" id="KW-0813">Transport</keyword>
<comment type="similarity">
    <text evidence="11">Belongs to the NhaA Na(+)/H(+) (TC 2.A.33) antiporter family.</text>
</comment>
<evidence type="ECO:0000313" key="13">
    <source>
        <dbReference type="EMBL" id="QWC15673.1"/>
    </source>
</evidence>
<comment type="catalytic activity">
    <reaction evidence="11">
        <text>Na(+)(in) + 2 H(+)(out) = Na(+)(out) + 2 H(+)(in)</text>
        <dbReference type="Rhea" id="RHEA:29251"/>
        <dbReference type="ChEBI" id="CHEBI:15378"/>
        <dbReference type="ChEBI" id="CHEBI:29101"/>
    </reaction>
</comment>
<dbReference type="HAMAP" id="MF_01844">
    <property type="entry name" value="NhaA"/>
    <property type="match status" value="1"/>
</dbReference>
<keyword evidence="5 11" id="KW-0812">Transmembrane</keyword>
<feature type="transmembrane region" description="Helical" evidence="11">
    <location>
        <begin position="172"/>
        <end position="194"/>
    </location>
</feature>
<keyword evidence="3 11" id="KW-0050">Antiport</keyword>
<evidence type="ECO:0000313" key="14">
    <source>
        <dbReference type="Proteomes" id="UP000679335"/>
    </source>
</evidence>
<dbReference type="NCBIfam" id="TIGR00773">
    <property type="entry name" value="NhaA"/>
    <property type="match status" value="1"/>
</dbReference>
<keyword evidence="4 11" id="KW-1003">Cell membrane</keyword>
<gene>
    <name evidence="11 13" type="primary">nhaA</name>
    <name evidence="13" type="ORF">KKR89_15515</name>
</gene>
<comment type="function">
    <text evidence="11">Na(+)/H(+) antiporter that extrudes sodium in exchange for external protons.</text>
</comment>
<dbReference type="EMBL" id="CP076023">
    <property type="protein sequence ID" value="QWC15673.1"/>
    <property type="molecule type" value="Genomic_DNA"/>
</dbReference>
<feature type="transmembrane region" description="Helical" evidence="11">
    <location>
        <begin position="293"/>
        <end position="316"/>
    </location>
</feature>
<evidence type="ECO:0000256" key="10">
    <source>
        <dbReference type="ARBA" id="ARBA00023201"/>
    </source>
</evidence>
<keyword evidence="7 11" id="KW-0915">Sodium</keyword>
<dbReference type="InterPro" id="IPR023171">
    <property type="entry name" value="Na/H_antiporter_dom_sf"/>
</dbReference>
<evidence type="ECO:0000256" key="3">
    <source>
        <dbReference type="ARBA" id="ARBA00022449"/>
    </source>
</evidence>
<evidence type="ECO:0000256" key="4">
    <source>
        <dbReference type="ARBA" id="ARBA00022475"/>
    </source>
</evidence>
<dbReference type="Gene3D" id="1.20.1530.10">
    <property type="entry name" value="Na+/H+ antiporter like domain"/>
    <property type="match status" value="1"/>
</dbReference>
<evidence type="ECO:0000256" key="1">
    <source>
        <dbReference type="ARBA" id="ARBA00004429"/>
    </source>
</evidence>
<feature type="transmembrane region" description="Helical" evidence="11">
    <location>
        <begin position="200"/>
        <end position="219"/>
    </location>
</feature>
<feature type="transmembrane region" description="Helical" evidence="11">
    <location>
        <begin position="79"/>
        <end position="99"/>
    </location>
</feature>
<feature type="transmembrane region" description="Helical" evidence="11">
    <location>
        <begin position="394"/>
        <end position="415"/>
    </location>
</feature>
<keyword evidence="14" id="KW-1185">Reference proteome</keyword>
<dbReference type="RefSeq" id="WP_208196233.1">
    <property type="nucleotide sequence ID" value="NZ_CP076023.1"/>
</dbReference>
<keyword evidence="9 11" id="KW-0472">Membrane</keyword>
<dbReference type="PANTHER" id="PTHR30341">
    <property type="entry name" value="SODIUM ION/PROTON ANTIPORTER NHAA-RELATED"/>
    <property type="match status" value="1"/>
</dbReference>
<evidence type="ECO:0000256" key="2">
    <source>
        <dbReference type="ARBA" id="ARBA00022448"/>
    </source>
</evidence>
<accession>A0ABX8GIL2</accession>
<feature type="transmembrane region" description="Helical" evidence="11">
    <location>
        <begin position="38"/>
        <end position="55"/>
    </location>
</feature>
<protein>
    <recommendedName>
        <fullName evidence="11">Na(+)/H(+) antiporter NhaA</fullName>
    </recommendedName>
    <alternativeName>
        <fullName evidence="11">Sodium/proton antiporter NhaA</fullName>
    </alternativeName>
</protein>
<feature type="transmembrane region" description="Helical" evidence="11">
    <location>
        <begin position="322"/>
        <end position="346"/>
    </location>
</feature>
<keyword evidence="10 11" id="KW-0739">Sodium transport</keyword>
<dbReference type="Proteomes" id="UP000679335">
    <property type="component" value="Chromosome"/>
</dbReference>